<keyword evidence="2" id="KW-1185">Reference proteome</keyword>
<accession>A0ACC3A0K2</accession>
<gene>
    <name evidence="1" type="ORF">H2198_007229</name>
</gene>
<organism evidence="1 2">
    <name type="scientific">Neophaeococcomyces mojaviensis</name>
    <dbReference type="NCBI Taxonomy" id="3383035"/>
    <lineage>
        <taxon>Eukaryota</taxon>
        <taxon>Fungi</taxon>
        <taxon>Dikarya</taxon>
        <taxon>Ascomycota</taxon>
        <taxon>Pezizomycotina</taxon>
        <taxon>Eurotiomycetes</taxon>
        <taxon>Chaetothyriomycetidae</taxon>
        <taxon>Chaetothyriales</taxon>
        <taxon>Chaetothyriales incertae sedis</taxon>
        <taxon>Neophaeococcomyces</taxon>
    </lineage>
</organism>
<name>A0ACC3A0K2_9EURO</name>
<comment type="caution">
    <text evidence="1">The sequence shown here is derived from an EMBL/GenBank/DDBJ whole genome shotgun (WGS) entry which is preliminary data.</text>
</comment>
<dbReference type="Proteomes" id="UP001172386">
    <property type="component" value="Unassembled WGS sequence"/>
</dbReference>
<evidence type="ECO:0000313" key="1">
    <source>
        <dbReference type="EMBL" id="KAJ9653605.1"/>
    </source>
</evidence>
<sequence>MEPEQSAFDTYFKRILADRNVIAHQPPSVRSFDEKIESIGGTTFALELQPRTLQAQKRLPRPTYEQRLVELVRETAFYKRELRYFRTVFQAVEDMQDGVQSVMQQLILNYYLVPNAAEPAKNQFLQLADELDSLLQRYTSVVNDATQDWIDLVQQLPRPGDPAMF</sequence>
<evidence type="ECO:0000313" key="2">
    <source>
        <dbReference type="Proteomes" id="UP001172386"/>
    </source>
</evidence>
<protein>
    <submittedName>
        <fullName evidence="1">Uncharacterized protein</fullName>
    </submittedName>
</protein>
<dbReference type="EMBL" id="JAPDRQ010000148">
    <property type="protein sequence ID" value="KAJ9653605.1"/>
    <property type="molecule type" value="Genomic_DNA"/>
</dbReference>
<reference evidence="1" key="1">
    <citation type="submission" date="2022-10" db="EMBL/GenBank/DDBJ databases">
        <title>Culturing micro-colonial fungi from biological soil crusts in the Mojave desert and describing Neophaeococcomyces mojavensis, and introducing the new genera and species Taxawa tesnikishii.</title>
        <authorList>
            <person name="Kurbessoian T."/>
            <person name="Stajich J.E."/>
        </authorList>
    </citation>
    <scope>NUCLEOTIDE SEQUENCE</scope>
    <source>
        <strain evidence="1">JES_112</strain>
    </source>
</reference>
<proteinExistence type="predicted"/>